<evidence type="ECO:0000313" key="3">
    <source>
        <dbReference type="Proteomes" id="UP000018004"/>
    </source>
</evidence>
<dbReference type="eggNOG" id="COG3209">
    <property type="taxonomic scope" value="Bacteria"/>
</dbReference>
<dbReference type="AlphaFoldDB" id="V6SRK9"/>
<evidence type="ECO:0008006" key="4">
    <source>
        <dbReference type="Google" id="ProtNLM"/>
    </source>
</evidence>
<keyword evidence="1" id="KW-0732">Signal</keyword>
<sequence length="252" mass="28586">MRKLIYAFSALALLFASCSSESDGDSGSSVPNGGSLVKRAVANGNTFEYSYSGNKIVSIKALNQLRAFAYTGNLITKMYISQNNNPQIDYEVKYVYDTYQRLIEETSFNHLDLTATKKIFTHNSDRTISYQNYSGDFTNQNIVGRNGVYHMNANGEVFKKEEFYQGNLSFRQEYTYDSKNNIFINIIGFGKLLTFEGGMFNNILTSHYYDSTNTLVSGFSNQYVYNSDDFPISMTTTATNSSSTYTTQYFYE</sequence>
<dbReference type="PATRIC" id="fig|1341181.4.peg.728"/>
<dbReference type="Gene3D" id="2.180.10.10">
    <property type="entry name" value="RHS repeat-associated core"/>
    <property type="match status" value="1"/>
</dbReference>
<evidence type="ECO:0000313" key="2">
    <source>
        <dbReference type="EMBL" id="ESU29338.1"/>
    </source>
</evidence>
<dbReference type="EMBL" id="AVGG01000002">
    <property type="protein sequence ID" value="ESU29338.1"/>
    <property type="molecule type" value="Genomic_DNA"/>
</dbReference>
<name>V6SRK9_9FLAO</name>
<dbReference type="PROSITE" id="PS51257">
    <property type="entry name" value="PROKAR_LIPOPROTEIN"/>
    <property type="match status" value="1"/>
</dbReference>
<protein>
    <recommendedName>
        <fullName evidence="4">DUF4595 domain-containing protein</fullName>
    </recommendedName>
</protein>
<organism evidence="2 3">
    <name type="scientific">Flavobacterium limnosediminis JC2902</name>
    <dbReference type="NCBI Taxonomy" id="1341181"/>
    <lineage>
        <taxon>Bacteria</taxon>
        <taxon>Pseudomonadati</taxon>
        <taxon>Bacteroidota</taxon>
        <taxon>Flavobacteriia</taxon>
        <taxon>Flavobacteriales</taxon>
        <taxon>Flavobacteriaceae</taxon>
        <taxon>Flavobacterium</taxon>
    </lineage>
</organism>
<dbReference type="STRING" id="1341181.FLJC2902T_07340"/>
<accession>V6SRK9</accession>
<gene>
    <name evidence="2" type="ORF">FLJC2902T_07340</name>
</gene>
<reference evidence="2 3" key="1">
    <citation type="submission" date="2013-08" db="EMBL/GenBank/DDBJ databases">
        <title>Flavobacterium limnosediminis JC2902 genome sequencing.</title>
        <authorList>
            <person name="Lee K."/>
            <person name="Yi H."/>
            <person name="Park S."/>
            <person name="Chun J."/>
        </authorList>
    </citation>
    <scope>NUCLEOTIDE SEQUENCE [LARGE SCALE GENOMIC DNA]</scope>
    <source>
        <strain evidence="2 3">JC2902</strain>
    </source>
</reference>
<feature type="signal peptide" evidence="1">
    <location>
        <begin position="1"/>
        <end position="22"/>
    </location>
</feature>
<dbReference type="Proteomes" id="UP000018004">
    <property type="component" value="Unassembled WGS sequence"/>
</dbReference>
<proteinExistence type="predicted"/>
<evidence type="ECO:0000256" key="1">
    <source>
        <dbReference type="SAM" id="SignalP"/>
    </source>
</evidence>
<feature type="chain" id="PRO_5004751133" description="DUF4595 domain-containing protein" evidence="1">
    <location>
        <begin position="23"/>
        <end position="252"/>
    </location>
</feature>
<comment type="caution">
    <text evidence="2">The sequence shown here is derived from an EMBL/GenBank/DDBJ whole genome shotgun (WGS) entry which is preliminary data.</text>
</comment>
<dbReference type="RefSeq" id="WP_023578406.1">
    <property type="nucleotide sequence ID" value="NZ_AVGG01000002.1"/>
</dbReference>
<dbReference type="OrthoDB" id="1330101at2"/>
<keyword evidence="3" id="KW-1185">Reference proteome</keyword>